<evidence type="ECO:0000259" key="9">
    <source>
        <dbReference type="PROSITE" id="PS50157"/>
    </source>
</evidence>
<dbReference type="EMBL" id="JACCJB010000012">
    <property type="protein sequence ID" value="KAF6222066.1"/>
    <property type="molecule type" value="Genomic_DNA"/>
</dbReference>
<evidence type="ECO:0000256" key="1">
    <source>
        <dbReference type="ARBA" id="ARBA00004123"/>
    </source>
</evidence>
<evidence type="ECO:0000313" key="10">
    <source>
        <dbReference type="EMBL" id="KAF6222066.1"/>
    </source>
</evidence>
<dbReference type="Proteomes" id="UP000593566">
    <property type="component" value="Unassembled WGS sequence"/>
</dbReference>
<dbReference type="Pfam" id="PF24666">
    <property type="entry name" value="zf-C2H2_fungi_2"/>
    <property type="match status" value="1"/>
</dbReference>
<evidence type="ECO:0000256" key="2">
    <source>
        <dbReference type="ARBA" id="ARBA00022723"/>
    </source>
</evidence>
<dbReference type="InterPro" id="IPR036236">
    <property type="entry name" value="Znf_C2H2_sf"/>
</dbReference>
<keyword evidence="4 7" id="KW-0863">Zinc-finger</keyword>
<sequence length="601" mass="66322">MDPSKPPHLRQPNKQQQKPTIINGKFTKAVHAEPRSNLPSNVHSIDDSATSGSAWSGNRSGNLPSTVRGPSIVKTNPTWSEYAGEASSSKASTVRQQSIPKQSWNEYAGEASSSKASTMRQQPASNTSLQDMPPPHLRGKSTAATQAPKPTPPMNAGKLAKSAKHDSKVPCTYENCTRGFTKETDMKRHKDEDHEWCRLCNVDCADDVALLEHKVQSDMHICCDICGEDFRSDRGKERHMRQNHAKMQEVKCPACHIVFDKGSALIDHIYNNRCRDRRGFIAEKVNQNIIREYRAAAALHLDAISNQPSTIGAEIAAMQPQSERGTSFVDNSEGGVRLNLMDDYIPYGHLTARALSRAEDLDLGDVESTIASNGAERPTFDDDEPGLPTSSGDTSKSNVPEGGVIEGLQALRIEPSTAVPSGKQAWAAKLFPGAKTTPVTGGWTAPTTPDYRKNILPSECGTEHRIRTDWDNLALERDPADDTYHCPFSKCLQTYNDLDQLKMHLSSGFHQGTDHRCLRCLRIFKSPAALTAHMESNSERCKIRETQAYGHVLHVVSGGFLKVTGRHADGSLKVEAPTMEEIEEQMKNQTLPPHLDEDYPW</sequence>
<dbReference type="PROSITE" id="PS50157">
    <property type="entry name" value="ZINC_FINGER_C2H2_2"/>
    <property type="match status" value="2"/>
</dbReference>
<dbReference type="GO" id="GO:0008270">
    <property type="term" value="F:zinc ion binding"/>
    <property type="evidence" value="ECO:0007669"/>
    <property type="project" value="UniProtKB-KW"/>
</dbReference>
<proteinExistence type="predicted"/>
<organism evidence="10 11">
    <name type="scientific">Letharia lupina</name>
    <dbReference type="NCBI Taxonomy" id="560253"/>
    <lineage>
        <taxon>Eukaryota</taxon>
        <taxon>Fungi</taxon>
        <taxon>Dikarya</taxon>
        <taxon>Ascomycota</taxon>
        <taxon>Pezizomycotina</taxon>
        <taxon>Lecanoromycetes</taxon>
        <taxon>OSLEUM clade</taxon>
        <taxon>Lecanoromycetidae</taxon>
        <taxon>Lecanorales</taxon>
        <taxon>Lecanorineae</taxon>
        <taxon>Parmeliaceae</taxon>
        <taxon>Letharia</taxon>
    </lineage>
</organism>
<dbReference type="InterPro" id="IPR050888">
    <property type="entry name" value="ZnF_C2H2-type_TF"/>
</dbReference>
<dbReference type="SMART" id="SM00355">
    <property type="entry name" value="ZnF_C2H2"/>
    <property type="match status" value="6"/>
</dbReference>
<protein>
    <recommendedName>
        <fullName evidence="9">C2H2-type domain-containing protein</fullName>
    </recommendedName>
</protein>
<comment type="caution">
    <text evidence="10">The sequence shown here is derived from an EMBL/GenBank/DDBJ whole genome shotgun (WGS) entry which is preliminary data.</text>
</comment>
<keyword evidence="2" id="KW-0479">Metal-binding</keyword>
<dbReference type="InterPro" id="IPR013087">
    <property type="entry name" value="Znf_C2H2_type"/>
</dbReference>
<keyword evidence="5" id="KW-0862">Zinc</keyword>
<dbReference type="GeneID" id="59329568"/>
<keyword evidence="6" id="KW-0539">Nucleus</keyword>
<gene>
    <name evidence="10" type="ORF">HO133_001152</name>
</gene>
<dbReference type="GO" id="GO:0005634">
    <property type="term" value="C:nucleus"/>
    <property type="evidence" value="ECO:0007669"/>
    <property type="project" value="UniProtKB-SubCell"/>
</dbReference>
<reference evidence="10 11" key="1">
    <citation type="journal article" date="2020" name="Genomics">
        <title>Complete, high-quality genomes from long-read metagenomic sequencing of two wolf lichen thalli reveals enigmatic genome architecture.</title>
        <authorList>
            <person name="McKenzie S.K."/>
            <person name="Walston R.F."/>
            <person name="Allen J.L."/>
        </authorList>
    </citation>
    <scope>NUCLEOTIDE SEQUENCE [LARGE SCALE GENOMIC DNA]</scope>
    <source>
        <strain evidence="10">WasteWater1</strain>
    </source>
</reference>
<dbReference type="AlphaFoldDB" id="A0A8H6FBI4"/>
<feature type="compositionally biased region" description="Polar residues" evidence="8">
    <location>
        <begin position="86"/>
        <end position="130"/>
    </location>
</feature>
<keyword evidence="11" id="KW-1185">Reference proteome</keyword>
<dbReference type="SUPFAM" id="SSF57667">
    <property type="entry name" value="beta-beta-alpha zinc fingers"/>
    <property type="match status" value="1"/>
</dbReference>
<evidence type="ECO:0000256" key="5">
    <source>
        <dbReference type="ARBA" id="ARBA00022833"/>
    </source>
</evidence>
<feature type="domain" description="C2H2-type" evidence="9">
    <location>
        <begin position="221"/>
        <end position="249"/>
    </location>
</feature>
<comment type="subcellular location">
    <subcellularLocation>
        <location evidence="1">Nucleus</location>
    </subcellularLocation>
</comment>
<evidence type="ECO:0000256" key="6">
    <source>
        <dbReference type="ARBA" id="ARBA00023242"/>
    </source>
</evidence>
<feature type="domain" description="C2H2-type" evidence="9">
    <location>
        <begin position="484"/>
        <end position="515"/>
    </location>
</feature>
<evidence type="ECO:0000256" key="7">
    <source>
        <dbReference type="PROSITE-ProRule" id="PRU00042"/>
    </source>
</evidence>
<accession>A0A8H6FBI4</accession>
<feature type="compositionally biased region" description="Polar residues" evidence="8">
    <location>
        <begin position="388"/>
        <end position="398"/>
    </location>
</feature>
<dbReference type="PROSITE" id="PS00028">
    <property type="entry name" value="ZINC_FINGER_C2H2_1"/>
    <property type="match status" value="3"/>
</dbReference>
<evidence type="ECO:0000256" key="3">
    <source>
        <dbReference type="ARBA" id="ARBA00022737"/>
    </source>
</evidence>
<keyword evidence="3" id="KW-0677">Repeat</keyword>
<dbReference type="PANTHER" id="PTHR24406">
    <property type="entry name" value="TRANSCRIPTIONAL REPRESSOR CTCFL-RELATED"/>
    <property type="match status" value="1"/>
</dbReference>
<dbReference type="Gene3D" id="3.30.160.60">
    <property type="entry name" value="Classic Zinc Finger"/>
    <property type="match status" value="1"/>
</dbReference>
<feature type="region of interest" description="Disordered" evidence="8">
    <location>
        <begin position="370"/>
        <end position="400"/>
    </location>
</feature>
<feature type="region of interest" description="Disordered" evidence="8">
    <location>
        <begin position="1"/>
        <end position="163"/>
    </location>
</feature>
<feature type="compositionally biased region" description="Polar residues" evidence="8">
    <location>
        <begin position="37"/>
        <end position="65"/>
    </location>
</feature>
<name>A0A8H6FBI4_9LECA</name>
<evidence type="ECO:0000256" key="4">
    <source>
        <dbReference type="ARBA" id="ARBA00022771"/>
    </source>
</evidence>
<evidence type="ECO:0000313" key="11">
    <source>
        <dbReference type="Proteomes" id="UP000593566"/>
    </source>
</evidence>
<dbReference type="RefSeq" id="XP_037151501.1">
    <property type="nucleotide sequence ID" value="XM_037292082.1"/>
</dbReference>
<evidence type="ECO:0000256" key="8">
    <source>
        <dbReference type="SAM" id="MobiDB-lite"/>
    </source>
</evidence>